<feature type="domain" description="C3H1-type" evidence="3">
    <location>
        <begin position="1881"/>
        <end position="1909"/>
    </location>
</feature>
<accession>A0A5K0U942</accession>
<keyword evidence="1" id="KW-0863">Zinc-finger</keyword>
<organism evidence="4 5">
    <name type="scientific">Yasminevirus sp. GU-2018</name>
    <dbReference type="NCBI Taxonomy" id="2420051"/>
    <lineage>
        <taxon>Viruses</taxon>
        <taxon>Varidnaviria</taxon>
        <taxon>Bamfordvirae</taxon>
        <taxon>Nucleocytoviricota</taxon>
        <taxon>Megaviricetes</taxon>
        <taxon>Imitervirales</taxon>
        <taxon>Mimiviridae</taxon>
        <taxon>Klosneuvirinae</taxon>
        <taxon>Yasminevirus</taxon>
        <taxon>Yasminevirus saudimassiliense</taxon>
    </lineage>
</organism>
<protein>
    <submittedName>
        <fullName evidence="4">Early transcription factor VETF large subunit</fullName>
    </submittedName>
</protein>
<name>A0A5K0U942_9VIRU</name>
<proteinExistence type="predicted"/>
<dbReference type="EMBL" id="UPSH01000001">
    <property type="protein sequence ID" value="VBB18004.1"/>
    <property type="molecule type" value="Genomic_DNA"/>
</dbReference>
<feature type="region of interest" description="Disordered" evidence="2">
    <location>
        <begin position="362"/>
        <end position="444"/>
    </location>
</feature>
<feature type="region of interest" description="Disordered" evidence="2">
    <location>
        <begin position="1141"/>
        <end position="1163"/>
    </location>
</feature>
<feature type="compositionally biased region" description="Acidic residues" evidence="2">
    <location>
        <begin position="387"/>
        <end position="424"/>
    </location>
</feature>
<dbReference type="Proteomes" id="UP000594342">
    <property type="component" value="Unassembled WGS sequence"/>
</dbReference>
<gene>
    <name evidence="4" type="ORF">YASMINEVIRUS_467</name>
</gene>
<keyword evidence="1" id="KW-0479">Metal-binding</keyword>
<keyword evidence="5" id="KW-1185">Reference proteome</keyword>
<feature type="compositionally biased region" description="Basic and acidic residues" evidence="2">
    <location>
        <begin position="425"/>
        <end position="434"/>
    </location>
</feature>
<evidence type="ECO:0000256" key="2">
    <source>
        <dbReference type="SAM" id="MobiDB-lite"/>
    </source>
</evidence>
<feature type="compositionally biased region" description="Polar residues" evidence="2">
    <location>
        <begin position="1141"/>
        <end position="1153"/>
    </location>
</feature>
<feature type="compositionally biased region" description="Basic and acidic residues" evidence="2">
    <location>
        <begin position="167"/>
        <end position="182"/>
    </location>
</feature>
<evidence type="ECO:0000313" key="4">
    <source>
        <dbReference type="EMBL" id="VBB18004.1"/>
    </source>
</evidence>
<comment type="caution">
    <text evidence="4">The sequence shown here is derived from an EMBL/GenBank/DDBJ whole genome shotgun (WGS) entry which is preliminary data.</text>
</comment>
<sequence length="2193" mass="256740">MEKPYKVIWKYKNDNRYPQYHTYIFIGNHRPELDSILKKIQNLNLFETFVQLTNQEIKKLETAYGDRWYKCFFNMYHSTFMISQIQSNDTMSRELKTKMGQDWFDKHIKSQKLAEKKILYSYSAVIKDERNRKTVKKGRMMAITDDEGNMDYKISKNMDVQSLLSSKKVERPKPESTDDSTKKISRSKKSVKDYESEDDSVDETVPTKGGSSSKRKTSKKTINSRATIADVDSELIDRDSPDTDLDLLSTSADDAESLITDTDELDKNMDLDESYDENTESVLVGGRTIKRGLFYDWESGNYFRLNTIRFRFHKSLAEDDYKSIPEGERLRYDEIPDNADLDEYPDESRLAVNRKRVLNAIPKRQRFQSGGGDDDDDDEDRNSYDNIDQDEDEVEVDDGADDVYEDDGPDDVIEDEDRDLESDDERVPGKKAEKGEDDDEFNTGVDYDVFKDEDMDMDEIEKLYQQEDVEFDTDVSHTSDMIKKALNDDSLFKRMDKNMIDFDQEKDTSIYVEKLKNVYNKFYVKSQFIFGDDTIKDVKNKICCAIKNNKKFGDYTYIAPSRQYLWSEYIYNNNIEKVMIGQKWLRRNELLDVDIEPDNRMYMYEQLKDKLNTLRHNIRKFGNKIRREDDENNILYDYENYVTDNELYMIDVYNELGKGYKPDQEVLKNLEDVYMKLYFPKLRKEDIKNIVDYLNGDVKAEGTKIHNVYENINNDLIMENEIVHLVEEVKSSEKFDQIFKDNYVTQSVIHVNLRIASGTKLDMYRIFNEFQTNVDYPYIQYQTIERGGDYKYDEAEIYNYVKDKDNLEVLYKWFENAPYGISFKVKIKDKRAGNKDKFMSIGLNESGRIEYKTQWQESDGATIDDIKETYVYVKNLIEKINKESPRNKIVVPDDEEFKYAFINTIQKFELPEKFIVNHNDLSEFSRFFYPYVALVIEPRKRQAKAPKANDKSKFGTYLRYKRVSKYENQARLEQRIIFFLRNYAFQDAQLASELAKQFNITEEKALEEIQKTRTKYPNLKKSRKVPKNLENVPKYKPPGIGIDVQGKQRERYKIRISGARNKEQLNRIITFMNILIHLYIETYLYKKKERQIIKEKLKKLTNIAKRRSKVDELVDYSKETKTVKQMTQIDKRRIGFKPERGQNQWTRSCQNSGNDKKRRPQQYSATTMDQLIKRGYQYNKKTDVFEKKFIVSRGKKKEEVLIRTIKLPEYDDNGENTGNYIHYACDPEENGTHMYIGFLTRSANPFGHCMPCCFKKDPSASNNKSKKAFFDSCLGKGVDDVKDSKAQKSVGDKLYILQDTNKIQEGRFAFLPKYLDRYFNYMLDKNKKIRLHYLEQTINGYFFKYGSKQTEYQFLNAIAATLNTDIGAIKKAIVTTIENDRTEQVFTSLNCGDIKTQFGTRENYINFINSSNYLDFLMTKDIICIPGVLTKGGLNLVVFHKREIRIKKTLEKERVIEDFYLDCTDLESHYTIKDPSYSTVFMIRDNKNYYPIVLVKKEDKTSKTIDTEKAFKYADDPKNIVYHISDFFNRNCSGSFAESAMNRRTSTNAKKTSHLLKILGKDYVPKYQVIDVRNKCKYLITNKGVLLPVKPSGAPWDVQIIKNFDRYIVGFEETYKNLMEIYLKSNKQITVKPIGVYYESKKGDIIKVNSIMTKTKDVVPVIPETVDISKIKSMSMIFEKKPLNDTIDDEILKGEKNFKVDDRIVKVNENMFIEESYQLFRLEFSNYINKEENSFYKTKFEKLMNSPVPKSTKVDKIRLLLYKIIDKTLYDKYMELLNIRDDDRDDEEQQKGGQKGGTRYNPKTYARVLEQMYSNASHQTTSSRVTIVDPRVPQTLVGQLGGQFNGQFIDKADQVDQIGGKINKLVHRIGKLPSLVAYQVNNDRRVCEVHEDRSQCNNNPHCRWAHGNCYMGLTADMIVMFVNRISEELALNDMKAFEIMKVGDYFVSDIVDRNRFTYVPGQKIIRASSSNIRRTLQELFGRDNIPNIGKRKTQKATDVNYIELNLQNPVVDMIDVLIQKIIPNNITIFRAYANGYHWIKNNYYDSDSRNIGYYSPLQSDLANNFKALVIDWLSDPNKQAKISQEMINNMGVRKASADPVREFINRLSNDVVTTSNGITELMVVTKINNDIPVIIRNDTDKVIHIFDAGRHTENPDSATIAKYDPKKCVNLRYEYVGNSSVPDIIEVVYYKDS</sequence>
<evidence type="ECO:0000256" key="1">
    <source>
        <dbReference type="PROSITE-ProRule" id="PRU00723"/>
    </source>
</evidence>
<evidence type="ECO:0000259" key="3">
    <source>
        <dbReference type="PROSITE" id="PS50103"/>
    </source>
</evidence>
<feature type="region of interest" description="Disordered" evidence="2">
    <location>
        <begin position="164"/>
        <end position="222"/>
    </location>
</feature>
<evidence type="ECO:0000313" key="5">
    <source>
        <dbReference type="Proteomes" id="UP000594342"/>
    </source>
</evidence>
<keyword evidence="1" id="KW-0862">Zinc</keyword>
<dbReference type="PROSITE" id="PS50103">
    <property type="entry name" value="ZF_C3H1"/>
    <property type="match status" value="1"/>
</dbReference>
<dbReference type="GO" id="GO:0008270">
    <property type="term" value="F:zinc ion binding"/>
    <property type="evidence" value="ECO:0007669"/>
    <property type="project" value="UniProtKB-KW"/>
</dbReference>
<dbReference type="InterPro" id="IPR000571">
    <property type="entry name" value="Znf_CCCH"/>
</dbReference>
<reference evidence="4 5" key="1">
    <citation type="submission" date="2018-10" db="EMBL/GenBank/DDBJ databases">
        <authorList>
            <consortium name="IHU Genomes"/>
        </authorList>
    </citation>
    <scope>NUCLEOTIDE SEQUENCE [LARGE SCALE GENOMIC DNA]</scope>
    <source>
        <strain evidence="4 5">A1</strain>
    </source>
</reference>
<feature type="zinc finger region" description="C3H1-type" evidence="1">
    <location>
        <begin position="1881"/>
        <end position="1909"/>
    </location>
</feature>